<feature type="compositionally biased region" description="Low complexity" evidence="1">
    <location>
        <begin position="693"/>
        <end position="703"/>
    </location>
</feature>
<reference evidence="2" key="1">
    <citation type="journal article" date="2020" name="bioRxiv">
        <title>Comparative genomics of Chlamydomonas.</title>
        <authorList>
            <person name="Craig R.J."/>
            <person name="Hasan A.R."/>
            <person name="Ness R.W."/>
            <person name="Keightley P.D."/>
        </authorList>
    </citation>
    <scope>NUCLEOTIDE SEQUENCE</scope>
    <source>
        <strain evidence="2">CCAP 11/70</strain>
    </source>
</reference>
<evidence type="ECO:0000256" key="1">
    <source>
        <dbReference type="SAM" id="MobiDB-lite"/>
    </source>
</evidence>
<proteinExistence type="predicted"/>
<dbReference type="OrthoDB" id="544805at2759"/>
<gene>
    <name evidence="2" type="ORF">HYH03_015722</name>
</gene>
<evidence type="ECO:0000313" key="3">
    <source>
        <dbReference type="Proteomes" id="UP000612055"/>
    </source>
</evidence>
<accession>A0A835XNS1</accession>
<feature type="compositionally biased region" description="Pro residues" evidence="1">
    <location>
        <begin position="569"/>
        <end position="593"/>
    </location>
</feature>
<organism evidence="2 3">
    <name type="scientific">Edaphochlamys debaryana</name>
    <dbReference type="NCBI Taxonomy" id="47281"/>
    <lineage>
        <taxon>Eukaryota</taxon>
        <taxon>Viridiplantae</taxon>
        <taxon>Chlorophyta</taxon>
        <taxon>core chlorophytes</taxon>
        <taxon>Chlorophyceae</taxon>
        <taxon>CS clade</taxon>
        <taxon>Chlamydomonadales</taxon>
        <taxon>Chlamydomonadales incertae sedis</taxon>
        <taxon>Edaphochlamys</taxon>
    </lineage>
</organism>
<feature type="compositionally biased region" description="Low complexity" evidence="1">
    <location>
        <begin position="425"/>
        <end position="450"/>
    </location>
</feature>
<feature type="region of interest" description="Disordered" evidence="1">
    <location>
        <begin position="221"/>
        <end position="252"/>
    </location>
</feature>
<keyword evidence="3" id="KW-1185">Reference proteome</keyword>
<sequence length="743" mass="75752">MRGTGEAFAGADGALTHLRKVSAPASEEPSYKAPNYLSKKDEVGTAFQSGHSPSGWDRKARWQRAVQIATTKMGITGIDESIDKWGPAPKDVETAAAEPDRRRNGHTLQRRGSMGGTPAMGTIPVGGGGVLSIAELRTPLALKEHLKRGKGVRESAQGIPLATLDMGIEAPAPRTFVAPATEHDARALVEAWDVKRQLLGAPASPASRAVLTPADRALRAWTNNAGTPGTNSGENSPGPGTPTSSATGPAPNIFKVLPARRFSENGVTSAGSHHGLPGVRRSGVYDSIVAKRHPHLLDPPLRHSFGGAPGNSAPGDKSDAGPSPIGLIPLSRTDSADLPVRTSVDGGLAASALYRTNPNRQPSAGQRMIAPALPPLGVENSFTSGVSSPRPPANLAPLPMPTQIALAPQLVAQASEAELARKTLSSPEGPPSEATSPTPAPLPAAGLTSPSPAPPSEPPAGARRRPGSRVSAPGEVAPARELVPAPPSLPEPLPPSVEEEEKEAPPPEPAPAPPPPEPEPEPPAPTPPPPAPSPPPAPAPPPSPPRTVHSPARAPPRAHPSPVRAHPTPHSPPARAPAPPPAAVPMPMPPPRPAGGMGMPFGLNIQGTGLSTRVQPQPRHAAHDSPQRHGSPQAHAHSPLAGSPHAGSPLSHAQGHAPAPHALASTMRSDNGIAGLRAVEAEVADELTKEAAEAAAARAAAAARTRKLAEANGGVGVPGVSGSSGRSRQAPSLAGDPWRKYGA</sequence>
<dbReference type="EMBL" id="JAEHOE010000127">
    <property type="protein sequence ID" value="KAG2485556.1"/>
    <property type="molecule type" value="Genomic_DNA"/>
</dbReference>
<feature type="compositionally biased region" description="Polar residues" evidence="1">
    <location>
        <begin position="605"/>
        <end position="615"/>
    </location>
</feature>
<comment type="caution">
    <text evidence="2">The sequence shown here is derived from an EMBL/GenBank/DDBJ whole genome shotgun (WGS) entry which is preliminary data.</text>
</comment>
<name>A0A835XNS1_9CHLO</name>
<feature type="compositionally biased region" description="Pro residues" evidence="1">
    <location>
        <begin position="389"/>
        <end position="399"/>
    </location>
</feature>
<feature type="compositionally biased region" description="Pro residues" evidence="1">
    <location>
        <begin position="506"/>
        <end position="545"/>
    </location>
</feature>
<feature type="compositionally biased region" description="Pro residues" evidence="1">
    <location>
        <begin position="484"/>
        <end position="495"/>
    </location>
</feature>
<feature type="region of interest" description="Disordered" evidence="1">
    <location>
        <begin position="685"/>
        <end position="743"/>
    </location>
</feature>
<dbReference type="Proteomes" id="UP000612055">
    <property type="component" value="Unassembled WGS sequence"/>
</dbReference>
<evidence type="ECO:0000313" key="2">
    <source>
        <dbReference type="EMBL" id="KAG2485556.1"/>
    </source>
</evidence>
<feature type="compositionally biased region" description="Basic and acidic residues" evidence="1">
    <location>
        <begin position="90"/>
        <end position="102"/>
    </location>
</feature>
<feature type="region of interest" description="Disordered" evidence="1">
    <location>
        <begin position="417"/>
        <end position="668"/>
    </location>
</feature>
<feature type="compositionally biased region" description="Polar residues" evidence="1">
    <location>
        <begin position="221"/>
        <end position="235"/>
    </location>
</feature>
<dbReference type="AlphaFoldDB" id="A0A835XNS1"/>
<feature type="region of interest" description="Disordered" evidence="1">
    <location>
        <begin position="380"/>
        <end position="399"/>
    </location>
</feature>
<feature type="region of interest" description="Disordered" evidence="1">
    <location>
        <begin position="296"/>
        <end position="323"/>
    </location>
</feature>
<protein>
    <submittedName>
        <fullName evidence="2">Uncharacterized protein</fullName>
    </submittedName>
</protein>
<feature type="region of interest" description="Disordered" evidence="1">
    <location>
        <begin position="80"/>
        <end position="123"/>
    </location>
</feature>
<dbReference type="PRINTS" id="PR01217">
    <property type="entry name" value="PRICHEXTENSN"/>
</dbReference>